<evidence type="ECO:0000313" key="4">
    <source>
        <dbReference type="EMBL" id="CYV35439.1"/>
    </source>
</evidence>
<evidence type="ECO:0000313" key="2">
    <source>
        <dbReference type="EMBL" id="CYU88598.1"/>
    </source>
</evidence>
<protein>
    <submittedName>
        <fullName evidence="3">Uncharacterized protein</fullName>
    </submittedName>
</protein>
<keyword evidence="1" id="KW-0175">Coiled coil</keyword>
<evidence type="ECO:0000313" key="6">
    <source>
        <dbReference type="Proteomes" id="UP000073494"/>
    </source>
</evidence>
<dbReference type="Proteomes" id="UP000074850">
    <property type="component" value="Unassembled WGS sequence"/>
</dbReference>
<evidence type="ECO:0000256" key="1">
    <source>
        <dbReference type="SAM" id="Coils"/>
    </source>
</evidence>
<evidence type="ECO:0000313" key="3">
    <source>
        <dbReference type="EMBL" id="CYU92094.1"/>
    </source>
</evidence>
<name>A0A0Z8E6E6_STRSU</name>
<dbReference type="EMBL" id="FIHA01000020">
    <property type="protein sequence ID" value="CYU88598.1"/>
    <property type="molecule type" value="Genomic_DNA"/>
</dbReference>
<dbReference type="EMBL" id="FIHM01000026">
    <property type="protein sequence ID" value="CYV35439.1"/>
    <property type="molecule type" value="Genomic_DNA"/>
</dbReference>
<reference evidence="5 6" key="1">
    <citation type="submission" date="2016-02" db="EMBL/GenBank/DDBJ databases">
        <authorList>
            <consortium name="Pathogen Informatics"/>
        </authorList>
    </citation>
    <scope>NUCLEOTIDE SEQUENCE [LARGE SCALE GENOMIC DNA]</scope>
    <source>
        <strain evidence="2 5">LSS52</strain>
        <strain evidence="3 6">LSS54</strain>
        <strain evidence="4 7">LSS64</strain>
    </source>
</reference>
<proteinExistence type="predicted"/>
<dbReference type="Proteomes" id="UP000072794">
    <property type="component" value="Unassembled WGS sequence"/>
</dbReference>
<accession>A0A0Z8E6E6</accession>
<dbReference type="AlphaFoldDB" id="A0A0Z8E6E6"/>
<dbReference type="RefSeq" id="WP_153308448.1">
    <property type="nucleotide sequence ID" value="NZ_CEDD01000054.1"/>
</dbReference>
<gene>
    <name evidence="2" type="ORF">ERS132414_01187</name>
    <name evidence="3" type="ORF">ERS132416_01074</name>
    <name evidence="4" type="ORF">ERS132426_01266</name>
</gene>
<evidence type="ECO:0000313" key="7">
    <source>
        <dbReference type="Proteomes" id="UP000074850"/>
    </source>
</evidence>
<feature type="coiled-coil region" evidence="1">
    <location>
        <begin position="3"/>
        <end position="30"/>
    </location>
</feature>
<evidence type="ECO:0000313" key="5">
    <source>
        <dbReference type="Proteomes" id="UP000072794"/>
    </source>
</evidence>
<dbReference type="EMBL" id="FIHD01000017">
    <property type="protein sequence ID" value="CYU92094.1"/>
    <property type="molecule type" value="Genomic_DNA"/>
</dbReference>
<organism evidence="3 6">
    <name type="scientific">Streptococcus suis</name>
    <dbReference type="NCBI Taxonomy" id="1307"/>
    <lineage>
        <taxon>Bacteria</taxon>
        <taxon>Bacillati</taxon>
        <taxon>Bacillota</taxon>
        <taxon>Bacilli</taxon>
        <taxon>Lactobacillales</taxon>
        <taxon>Streptococcaceae</taxon>
        <taxon>Streptococcus</taxon>
    </lineage>
</organism>
<sequence length="48" mass="5680">MELQEVKQKLSELENRIATREKEMEEDRVLIRYLQGYVAGVDSLLNQN</sequence>
<dbReference type="Proteomes" id="UP000073494">
    <property type="component" value="Unassembled WGS sequence"/>
</dbReference>